<dbReference type="PROSITE" id="PS01124">
    <property type="entry name" value="HTH_ARAC_FAMILY_2"/>
    <property type="match status" value="1"/>
</dbReference>
<dbReference type="PRINTS" id="PR00032">
    <property type="entry name" value="HTHARAC"/>
</dbReference>
<dbReference type="CDD" id="cd17536">
    <property type="entry name" value="REC_YesN-like"/>
    <property type="match status" value="1"/>
</dbReference>
<protein>
    <submittedName>
        <fullName evidence="8">Regulator of RpoS</fullName>
    </submittedName>
</protein>
<keyword evidence="4" id="KW-0597">Phosphoprotein</keyword>
<dbReference type="PROSITE" id="PS50887">
    <property type="entry name" value="GGDEF"/>
    <property type="match status" value="1"/>
</dbReference>
<keyword evidence="9" id="KW-1185">Reference proteome</keyword>
<dbReference type="Pfam" id="PF12833">
    <property type="entry name" value="HTH_18"/>
    <property type="match status" value="1"/>
</dbReference>
<dbReference type="SUPFAM" id="SSF52172">
    <property type="entry name" value="CheY-like"/>
    <property type="match status" value="1"/>
</dbReference>
<gene>
    <name evidence="8" type="primary">rssB_1</name>
    <name evidence="8" type="ORF">BACCIP111895_02795</name>
</gene>
<dbReference type="InterPro" id="IPR020449">
    <property type="entry name" value="Tscrpt_reg_AraC-type_HTH"/>
</dbReference>
<dbReference type="Gene3D" id="3.40.50.2300">
    <property type="match status" value="1"/>
</dbReference>
<dbReference type="Gene3D" id="1.10.10.60">
    <property type="entry name" value="Homeodomain-like"/>
    <property type="match status" value="2"/>
</dbReference>
<keyword evidence="2" id="KW-0238">DNA-binding</keyword>
<evidence type="ECO:0000313" key="9">
    <source>
        <dbReference type="Proteomes" id="UP000838308"/>
    </source>
</evidence>
<feature type="domain" description="GGDEF" evidence="7">
    <location>
        <begin position="165"/>
        <end position="298"/>
    </location>
</feature>
<evidence type="ECO:0000256" key="2">
    <source>
        <dbReference type="ARBA" id="ARBA00023125"/>
    </source>
</evidence>
<dbReference type="SMART" id="SM00342">
    <property type="entry name" value="HTH_ARAC"/>
    <property type="match status" value="1"/>
</dbReference>
<dbReference type="InterPro" id="IPR009057">
    <property type="entry name" value="Homeodomain-like_sf"/>
</dbReference>
<accession>A0ABN8KTA3</accession>
<sequence>MYKMLLVEDEPIVRLALKSLIDWNNYGFDEVLEASNGNKALEIIKARGDIDIVITDINMPVMNGIELIEESRRHDINTEFLVLSAYDDYTLVRSAFKLGINDYILKTEMEPDKILKMVMAALEDKKRKKGSKNHSVNRNELVRKLIAGDFTEKDLENSTLRLKGENYICCSLLIDSFKIVKNRYEDNNLKELMSSVTNAVIQLFEVVNMGEILPMSPEEYGIILAFDNSYVNCLKEKLSDILNKIRNALLNFLNIEVTIGISEVSSDITKISSLIDEAQKNARFRFIYGKGKNIYPENVEEFNKIRKNKNNNITQHIVIEMSKDNGLFKALDRLDEEKCLEEMKRVFQLNELSGASEIESVYIYYLEIVLMVIYYIIKDEEYNLEAIIDEDLDFYSEVRKFDTKLEIEEWILMLLTRVINSLRKINQRENAAIKKAKDFIHNNYGDRVTLDMVSKSIGFSKAYFSKIFTEETGYNFTTYLTNIRIEKAKEFLAKTDMKIYEICDKIGYPNIEHFSRTFKKLVGISPMQYKNDRMRRCSK</sequence>
<feature type="domain" description="HTH araC/xylS-type" evidence="5">
    <location>
        <begin position="434"/>
        <end position="532"/>
    </location>
</feature>
<dbReference type="PANTHER" id="PTHR43280">
    <property type="entry name" value="ARAC-FAMILY TRANSCRIPTIONAL REGULATOR"/>
    <property type="match status" value="1"/>
</dbReference>
<evidence type="ECO:0000259" key="5">
    <source>
        <dbReference type="PROSITE" id="PS01124"/>
    </source>
</evidence>
<dbReference type="PROSITE" id="PS50110">
    <property type="entry name" value="RESPONSE_REGULATORY"/>
    <property type="match status" value="1"/>
</dbReference>
<evidence type="ECO:0000256" key="1">
    <source>
        <dbReference type="ARBA" id="ARBA00023015"/>
    </source>
</evidence>
<dbReference type="SUPFAM" id="SSF46689">
    <property type="entry name" value="Homeodomain-like"/>
    <property type="match status" value="2"/>
</dbReference>
<keyword evidence="3" id="KW-0804">Transcription</keyword>
<evidence type="ECO:0000259" key="6">
    <source>
        <dbReference type="PROSITE" id="PS50110"/>
    </source>
</evidence>
<keyword evidence="1" id="KW-0805">Transcription regulation</keyword>
<dbReference type="InterPro" id="IPR001789">
    <property type="entry name" value="Sig_transdc_resp-reg_receiver"/>
</dbReference>
<feature type="modified residue" description="4-aspartylphosphate" evidence="4">
    <location>
        <position position="56"/>
    </location>
</feature>
<dbReference type="PANTHER" id="PTHR43280:SF28">
    <property type="entry name" value="HTH-TYPE TRANSCRIPTIONAL ACTIVATOR RHAS"/>
    <property type="match status" value="1"/>
</dbReference>
<dbReference type="Pfam" id="PF00072">
    <property type="entry name" value="Response_reg"/>
    <property type="match status" value="1"/>
</dbReference>
<dbReference type="Proteomes" id="UP000838308">
    <property type="component" value="Unassembled WGS sequence"/>
</dbReference>
<dbReference type="PROSITE" id="PS00041">
    <property type="entry name" value="HTH_ARAC_FAMILY_1"/>
    <property type="match status" value="1"/>
</dbReference>
<evidence type="ECO:0000256" key="4">
    <source>
        <dbReference type="PROSITE-ProRule" id="PRU00169"/>
    </source>
</evidence>
<dbReference type="InterPro" id="IPR011006">
    <property type="entry name" value="CheY-like_superfamily"/>
</dbReference>
<name>A0ABN8KTA3_9BACI</name>
<dbReference type="InterPro" id="IPR018062">
    <property type="entry name" value="HTH_AraC-typ_CS"/>
</dbReference>
<dbReference type="EMBL" id="CALBWS010000018">
    <property type="protein sequence ID" value="CAH2715611.1"/>
    <property type="molecule type" value="Genomic_DNA"/>
</dbReference>
<evidence type="ECO:0000313" key="8">
    <source>
        <dbReference type="EMBL" id="CAH2715611.1"/>
    </source>
</evidence>
<dbReference type="InterPro" id="IPR000160">
    <property type="entry name" value="GGDEF_dom"/>
</dbReference>
<dbReference type="SMART" id="SM00448">
    <property type="entry name" value="REC"/>
    <property type="match status" value="1"/>
</dbReference>
<proteinExistence type="predicted"/>
<reference evidence="8" key="1">
    <citation type="submission" date="2022-04" db="EMBL/GenBank/DDBJ databases">
        <authorList>
            <person name="Criscuolo A."/>
        </authorList>
    </citation>
    <scope>NUCLEOTIDE SEQUENCE</scope>
    <source>
        <strain evidence="8">CIP111895</strain>
    </source>
</reference>
<dbReference type="RefSeq" id="WP_248735891.1">
    <property type="nucleotide sequence ID" value="NZ_CALBWS010000018.1"/>
</dbReference>
<evidence type="ECO:0000259" key="7">
    <source>
        <dbReference type="PROSITE" id="PS50887"/>
    </source>
</evidence>
<organism evidence="8 9">
    <name type="scientific">Neobacillus rhizosphaerae</name>
    <dbReference type="NCBI Taxonomy" id="2880965"/>
    <lineage>
        <taxon>Bacteria</taxon>
        <taxon>Bacillati</taxon>
        <taxon>Bacillota</taxon>
        <taxon>Bacilli</taxon>
        <taxon>Bacillales</taxon>
        <taxon>Bacillaceae</taxon>
        <taxon>Neobacillus</taxon>
    </lineage>
</organism>
<feature type="domain" description="Response regulatory" evidence="6">
    <location>
        <begin position="3"/>
        <end position="121"/>
    </location>
</feature>
<evidence type="ECO:0000256" key="3">
    <source>
        <dbReference type="ARBA" id="ARBA00023163"/>
    </source>
</evidence>
<dbReference type="InterPro" id="IPR018060">
    <property type="entry name" value="HTH_AraC"/>
</dbReference>
<comment type="caution">
    <text evidence="8">The sequence shown here is derived from an EMBL/GenBank/DDBJ whole genome shotgun (WGS) entry which is preliminary data.</text>
</comment>